<keyword evidence="7" id="KW-1185">Reference proteome</keyword>
<accession>A0A161TC78</accession>
<dbReference type="InParanoid" id="A0A161TC78"/>
<gene>
    <name evidence="6" type="ORF">L228DRAFT_114495</name>
</gene>
<sequence>MGKSAHFLRHLDRDGAGDGFDRCCSPSKLHHKRESPKMPPSYKTRPVPNTPSGKRLRILVPSTPPARLDLPSVSSLPPIRVVPQDSLANIECASPATNGFVPPGSAARASPAPQPQAQPSPQPNGKPASTHSERAPSVSTAQSSIPQTVSNKDPKLAAQAASDMRNIVRRKLTGYVGFANLPNQWHRKSVRKGFNFNVMVVGESGLGKSTLVNTLFNTSLYPPKERKAPSLDIIPKTVAIQSISADIEENGVRLRLTVVDTPGFGDFVNNDESWRPIVENIEQRFDAYLDAENKLNRVNVIDNRIHACVYFIQPTGHSLKPLDIEVMKRLHTKVNLIPVIAKSDTLTDEEIVLFKQRILADIQHHSIQIFEGPRYELDDEETIAENNEILSKVPFAVVGANSEVTNADGRRVRGRRYPWGVIEVDNEDHCDFVKLRQMLIRTHMEELKEHTNNSLYENYRSDKLTAMGVAQDPSVFKEVNPAVKHEEERSLHEQKLAKMEAEMKMVFQQKVAEKESKLKQSEEELYARHREMKEQLERQRAELEEKKGRIESGRPLEEKGKRKGFSLR</sequence>
<dbReference type="Proteomes" id="UP000076632">
    <property type="component" value="Unassembled WGS sequence"/>
</dbReference>
<dbReference type="OMA" id="RSNPMGS"/>
<dbReference type="GO" id="GO:0005619">
    <property type="term" value="C:ascospore wall"/>
    <property type="evidence" value="ECO:0007669"/>
    <property type="project" value="EnsemblFungi"/>
</dbReference>
<evidence type="ECO:0000256" key="3">
    <source>
        <dbReference type="RuleBase" id="RU004560"/>
    </source>
</evidence>
<feature type="compositionally biased region" description="Low complexity" evidence="4">
    <location>
        <begin position="102"/>
        <end position="111"/>
    </location>
</feature>
<feature type="region of interest" description="Disordered" evidence="4">
    <location>
        <begin position="98"/>
        <end position="157"/>
    </location>
</feature>
<evidence type="ECO:0000259" key="5">
    <source>
        <dbReference type="PROSITE" id="PS51719"/>
    </source>
</evidence>
<feature type="compositionally biased region" description="Polar residues" evidence="4">
    <location>
        <begin position="137"/>
        <end position="151"/>
    </location>
</feature>
<keyword evidence="2 3" id="KW-0342">GTP-binding</keyword>
<dbReference type="InterPro" id="IPR030379">
    <property type="entry name" value="G_SEPTIN_dom"/>
</dbReference>
<feature type="compositionally biased region" description="Basic and acidic residues" evidence="4">
    <location>
        <begin position="541"/>
        <end position="560"/>
    </location>
</feature>
<dbReference type="GO" id="GO:0031107">
    <property type="term" value="P:septin ring disassembly"/>
    <property type="evidence" value="ECO:0007669"/>
    <property type="project" value="EnsemblFungi"/>
</dbReference>
<dbReference type="CDD" id="cd01850">
    <property type="entry name" value="CDC_Septin"/>
    <property type="match status" value="1"/>
</dbReference>
<feature type="domain" description="Septin-type G" evidence="5">
    <location>
        <begin position="192"/>
        <end position="466"/>
    </location>
</feature>
<evidence type="ECO:0000256" key="4">
    <source>
        <dbReference type="SAM" id="MobiDB-lite"/>
    </source>
</evidence>
<dbReference type="GO" id="GO:0031105">
    <property type="term" value="C:septin complex"/>
    <property type="evidence" value="ECO:0007669"/>
    <property type="project" value="EnsemblFungi"/>
</dbReference>
<dbReference type="FunCoup" id="A0A161TC78">
    <property type="interactions" value="468"/>
</dbReference>
<dbReference type="OrthoDB" id="416553at2759"/>
<dbReference type="InterPro" id="IPR027417">
    <property type="entry name" value="P-loop_NTPase"/>
</dbReference>
<dbReference type="AlphaFoldDB" id="A0A161TC78"/>
<feature type="region of interest" description="Disordered" evidence="4">
    <location>
        <begin position="541"/>
        <end position="568"/>
    </location>
</feature>
<dbReference type="GO" id="GO:0000281">
    <property type="term" value="P:mitotic cytokinesis"/>
    <property type="evidence" value="ECO:0007669"/>
    <property type="project" value="EnsemblFungi"/>
</dbReference>
<evidence type="ECO:0000256" key="1">
    <source>
        <dbReference type="ARBA" id="ARBA00022741"/>
    </source>
</evidence>
<dbReference type="EMBL" id="KV407457">
    <property type="protein sequence ID" value="KZF23357.1"/>
    <property type="molecule type" value="Genomic_DNA"/>
</dbReference>
<dbReference type="GO" id="GO:0000921">
    <property type="term" value="P:septin ring assembly"/>
    <property type="evidence" value="ECO:0007669"/>
    <property type="project" value="EnsemblFungi"/>
</dbReference>
<feature type="compositionally biased region" description="Pro residues" evidence="4">
    <location>
        <begin position="112"/>
        <end position="124"/>
    </location>
</feature>
<feature type="compositionally biased region" description="Basic and acidic residues" evidence="4">
    <location>
        <begin position="9"/>
        <end position="21"/>
    </location>
</feature>
<dbReference type="Gene3D" id="3.40.50.300">
    <property type="entry name" value="P-loop containing nucleotide triphosphate hydrolases"/>
    <property type="match status" value="1"/>
</dbReference>
<reference evidence="6 7" key="1">
    <citation type="journal article" date="2016" name="Fungal Biol.">
        <title>The genome of Xylona heveae provides a window into fungal endophytism.</title>
        <authorList>
            <person name="Gazis R."/>
            <person name="Kuo A."/>
            <person name="Riley R."/>
            <person name="LaButti K."/>
            <person name="Lipzen A."/>
            <person name="Lin J."/>
            <person name="Amirebrahimi M."/>
            <person name="Hesse C.N."/>
            <person name="Spatafora J.W."/>
            <person name="Henrissat B."/>
            <person name="Hainaut M."/>
            <person name="Grigoriev I.V."/>
            <person name="Hibbett D.S."/>
        </authorList>
    </citation>
    <scope>NUCLEOTIDE SEQUENCE [LARGE SCALE GENOMIC DNA]</scope>
    <source>
        <strain evidence="6 7">TC161</strain>
    </source>
</reference>
<dbReference type="GO" id="GO:0010314">
    <property type="term" value="F:phosphatidylinositol-5-phosphate binding"/>
    <property type="evidence" value="ECO:0007669"/>
    <property type="project" value="EnsemblFungi"/>
</dbReference>
<evidence type="ECO:0000256" key="2">
    <source>
        <dbReference type="ARBA" id="ARBA00023134"/>
    </source>
</evidence>
<proteinExistence type="inferred from homology"/>
<dbReference type="STRING" id="1328760.A0A161TC78"/>
<comment type="similarity">
    <text evidence="3">Belongs to the TRAFAC class TrmE-Era-EngA-EngB-Septin-like GTPase superfamily. Septin GTPase family.</text>
</comment>
<feature type="region of interest" description="Disordered" evidence="4">
    <location>
        <begin position="1"/>
        <end position="75"/>
    </location>
</feature>
<dbReference type="GO" id="GO:1990317">
    <property type="term" value="C:Gin4 complex"/>
    <property type="evidence" value="ECO:0007669"/>
    <property type="project" value="EnsemblFungi"/>
</dbReference>
<dbReference type="InterPro" id="IPR016491">
    <property type="entry name" value="Septin"/>
</dbReference>
<dbReference type="PANTHER" id="PTHR18884">
    <property type="entry name" value="SEPTIN"/>
    <property type="match status" value="1"/>
</dbReference>
<name>A0A161TC78_XYLHT</name>
<dbReference type="SUPFAM" id="SSF52540">
    <property type="entry name" value="P-loop containing nucleoside triphosphate hydrolases"/>
    <property type="match status" value="1"/>
</dbReference>
<dbReference type="GO" id="GO:0001400">
    <property type="term" value="C:mating projection base"/>
    <property type="evidence" value="ECO:0007669"/>
    <property type="project" value="EnsemblFungi"/>
</dbReference>
<dbReference type="GO" id="GO:0070273">
    <property type="term" value="F:phosphatidylinositol-4-phosphate binding"/>
    <property type="evidence" value="ECO:0007669"/>
    <property type="project" value="EnsemblFungi"/>
</dbReference>
<organism evidence="6 7">
    <name type="scientific">Xylona heveae (strain CBS 132557 / TC161)</name>
    <dbReference type="NCBI Taxonomy" id="1328760"/>
    <lineage>
        <taxon>Eukaryota</taxon>
        <taxon>Fungi</taxon>
        <taxon>Dikarya</taxon>
        <taxon>Ascomycota</taxon>
        <taxon>Pezizomycotina</taxon>
        <taxon>Xylonomycetes</taxon>
        <taxon>Xylonales</taxon>
        <taxon>Xylonaceae</taxon>
        <taxon>Xylona</taxon>
    </lineage>
</organism>
<evidence type="ECO:0000313" key="6">
    <source>
        <dbReference type="EMBL" id="KZF23357.1"/>
    </source>
</evidence>
<dbReference type="GO" id="GO:0005200">
    <property type="term" value="F:structural constituent of cytoskeleton"/>
    <property type="evidence" value="ECO:0007669"/>
    <property type="project" value="EnsemblFungi"/>
</dbReference>
<evidence type="ECO:0000313" key="7">
    <source>
        <dbReference type="Proteomes" id="UP000076632"/>
    </source>
</evidence>
<dbReference type="Pfam" id="PF00735">
    <property type="entry name" value="Septin"/>
    <property type="match status" value="1"/>
</dbReference>
<dbReference type="FunFam" id="3.40.50.300:FF:000196">
    <property type="entry name" value="Cell division control 3"/>
    <property type="match status" value="1"/>
</dbReference>
<protein>
    <submittedName>
        <fullName evidence="6">Septin-domain-containing protein</fullName>
    </submittedName>
</protein>
<dbReference type="RefSeq" id="XP_018188912.1">
    <property type="nucleotide sequence ID" value="XM_018328933.1"/>
</dbReference>
<dbReference type="GO" id="GO:0005628">
    <property type="term" value="C:prospore membrane"/>
    <property type="evidence" value="ECO:0007669"/>
    <property type="project" value="EnsemblFungi"/>
</dbReference>
<keyword evidence="1 3" id="KW-0547">Nucleotide-binding</keyword>
<dbReference type="GO" id="GO:0005525">
    <property type="term" value="F:GTP binding"/>
    <property type="evidence" value="ECO:0007669"/>
    <property type="project" value="UniProtKB-KW"/>
</dbReference>
<dbReference type="GO" id="GO:0032160">
    <property type="term" value="C:septin filament array"/>
    <property type="evidence" value="ECO:0007669"/>
    <property type="project" value="EnsemblFungi"/>
</dbReference>
<dbReference type="GeneID" id="28894070"/>
<dbReference type="PROSITE" id="PS51719">
    <property type="entry name" value="G_SEPTIN"/>
    <property type="match status" value="1"/>
</dbReference>